<reference evidence="1 2" key="1">
    <citation type="submission" date="2012-01" db="EMBL/GenBank/DDBJ databases">
        <title>The Genome Sequence of Helcococcus kunzii ATCC 51366.</title>
        <authorList>
            <consortium name="The Broad Institute Genome Sequencing Platform"/>
            <person name="Earl A."/>
            <person name="Ward D."/>
            <person name="Feldgarden M."/>
            <person name="Gevers D."/>
            <person name="Huys G."/>
            <person name="Young S.K."/>
            <person name="Zeng Q."/>
            <person name="Gargeya S."/>
            <person name="Fitzgerald M."/>
            <person name="Haas B."/>
            <person name="Abouelleil A."/>
            <person name="Alvarado L."/>
            <person name="Arachchi H.M."/>
            <person name="Berlin A."/>
            <person name="Chapman S.B."/>
            <person name="Gearin G."/>
            <person name="Goldberg J."/>
            <person name="Griggs A."/>
            <person name="Gujja S."/>
            <person name="Hansen M."/>
            <person name="Heiman D."/>
            <person name="Howarth C."/>
            <person name="Larimer J."/>
            <person name="Lui A."/>
            <person name="MacDonald P.J.P."/>
            <person name="McCowen C."/>
            <person name="Montmayeur A."/>
            <person name="Murphy C."/>
            <person name="Neiman D."/>
            <person name="Pearson M."/>
            <person name="Priest M."/>
            <person name="Roberts A."/>
            <person name="Saif S."/>
            <person name="Shea T."/>
            <person name="Sisk P."/>
            <person name="Stolte C."/>
            <person name="Sykes S."/>
            <person name="Wortman J."/>
            <person name="Nusbaum C."/>
            <person name="Birren B."/>
        </authorList>
    </citation>
    <scope>NUCLEOTIDE SEQUENCE [LARGE SCALE GENOMIC DNA]</scope>
    <source>
        <strain evidence="1 2">ATCC 51366</strain>
    </source>
</reference>
<evidence type="ECO:0000313" key="1">
    <source>
        <dbReference type="EMBL" id="EHR33465.1"/>
    </source>
</evidence>
<evidence type="ECO:0008006" key="3">
    <source>
        <dbReference type="Google" id="ProtNLM"/>
    </source>
</evidence>
<dbReference type="Pfam" id="PF05037">
    <property type="entry name" value="DUF669"/>
    <property type="match status" value="1"/>
</dbReference>
<dbReference type="Proteomes" id="UP000004191">
    <property type="component" value="Unassembled WGS sequence"/>
</dbReference>
<dbReference type="RefSeq" id="WP_005398728.1">
    <property type="nucleotide sequence ID" value="NZ_JH601088.1"/>
</dbReference>
<evidence type="ECO:0000313" key="2">
    <source>
        <dbReference type="Proteomes" id="UP000004191"/>
    </source>
</evidence>
<gene>
    <name evidence="1" type="ORF">HMPREF9709_01213</name>
</gene>
<dbReference type="EMBL" id="AGEI01000023">
    <property type="protein sequence ID" value="EHR33465.1"/>
    <property type="molecule type" value="Genomic_DNA"/>
</dbReference>
<dbReference type="InterPro" id="IPR007731">
    <property type="entry name" value="DUF669"/>
</dbReference>
<dbReference type="STRING" id="883114.HMPREF9709_01213"/>
<organism evidence="1 2">
    <name type="scientific">Helcococcus kunzii ATCC 51366</name>
    <dbReference type="NCBI Taxonomy" id="883114"/>
    <lineage>
        <taxon>Bacteria</taxon>
        <taxon>Bacillati</taxon>
        <taxon>Bacillota</taxon>
        <taxon>Tissierellia</taxon>
        <taxon>Tissierellales</taxon>
        <taxon>Peptoniphilaceae</taxon>
        <taxon>Helcococcus</taxon>
    </lineage>
</organism>
<dbReference type="AlphaFoldDB" id="H3NPF2"/>
<sequence>MADIQDRALGWDEEISQESEFILLDEGDYDFKVEQIEKSYFNGSEKMAPCPQAIVHVLVNNKVKLKTNLFLNTKSEWKLSEFFISIGLKQKGEPLRMNWAAAQGKTGRLTISHREWNGEKYNEVKKFLEPEAKASWTGGTF</sequence>
<keyword evidence="2" id="KW-1185">Reference proteome</keyword>
<dbReference type="eggNOG" id="ENOG5032U9C">
    <property type="taxonomic scope" value="Bacteria"/>
</dbReference>
<comment type="caution">
    <text evidence="1">The sequence shown here is derived from an EMBL/GenBank/DDBJ whole genome shotgun (WGS) entry which is preliminary data.</text>
</comment>
<dbReference type="GeneID" id="96999192"/>
<accession>H3NPF2</accession>
<protein>
    <recommendedName>
        <fullName evidence="3">DUF669 domain-containing protein</fullName>
    </recommendedName>
</protein>
<dbReference type="HOGENOM" id="CLU_114069_1_0_9"/>
<proteinExistence type="predicted"/>
<dbReference type="OrthoDB" id="1645191at2"/>
<name>H3NPF2_9FIRM</name>